<evidence type="ECO:0000313" key="2">
    <source>
        <dbReference type="EMBL" id="WNM60616.1"/>
    </source>
</evidence>
<accession>A0AA96JYY1</accession>
<protein>
    <submittedName>
        <fullName evidence="2">Uncharacterized protein</fullName>
    </submittedName>
</protein>
<evidence type="ECO:0000313" key="3">
    <source>
        <dbReference type="Proteomes" id="UP001302494"/>
    </source>
</evidence>
<dbReference type="RefSeq" id="WP_312741607.1">
    <property type="nucleotide sequence ID" value="NZ_CP116968.1"/>
</dbReference>
<keyword evidence="3" id="KW-1185">Reference proteome</keyword>
<sequence>MNHKIMMLFFLVGILLGIPQFVLAGEITKEQVSEWKLETQGWSIQDHIAAAYSEEEEVQSLVDRIQQLDKRISKLEEKPYFDPKGFTRSSLRLLSSTLEEQEKLLNEKIAWHIRQADQAKLTE</sequence>
<dbReference type="KEGG" id="nneo:PQG83_12695"/>
<name>A0AA96JYY1_9BACT</name>
<reference evidence="2 3" key="1">
    <citation type="submission" date="2023-01" db="EMBL/GenBank/DDBJ databases">
        <title>Cultivation and genomic characterization of new, ubiquitous marine nitrite-oxidizing bacteria from the Nitrospirales.</title>
        <authorList>
            <person name="Mueller A.J."/>
            <person name="Daebeler A."/>
            <person name="Herbold C.W."/>
            <person name="Kirkegaard R.H."/>
            <person name="Daims H."/>
        </authorList>
    </citation>
    <scope>NUCLEOTIDE SEQUENCE [LARGE SCALE GENOMIC DNA]</scope>
    <source>
        <strain evidence="2 3">DK</strain>
    </source>
</reference>
<feature type="coiled-coil region" evidence="1">
    <location>
        <begin position="51"/>
        <end position="78"/>
    </location>
</feature>
<proteinExistence type="predicted"/>
<evidence type="ECO:0000256" key="1">
    <source>
        <dbReference type="SAM" id="Coils"/>
    </source>
</evidence>
<keyword evidence="1" id="KW-0175">Coiled coil</keyword>
<dbReference type="Proteomes" id="UP001302494">
    <property type="component" value="Chromosome"/>
</dbReference>
<dbReference type="EMBL" id="CP116968">
    <property type="protein sequence ID" value="WNM60616.1"/>
    <property type="molecule type" value="Genomic_DNA"/>
</dbReference>
<gene>
    <name evidence="2" type="ORF">PQG83_12695</name>
</gene>
<organism evidence="2 3">
    <name type="scientific">Candidatus Nitrospira neomarina</name>
    <dbReference type="NCBI Taxonomy" id="3020899"/>
    <lineage>
        <taxon>Bacteria</taxon>
        <taxon>Pseudomonadati</taxon>
        <taxon>Nitrospirota</taxon>
        <taxon>Nitrospiria</taxon>
        <taxon>Nitrospirales</taxon>
        <taxon>Nitrospiraceae</taxon>
        <taxon>Nitrospira</taxon>
    </lineage>
</organism>
<dbReference type="AlphaFoldDB" id="A0AA96JYY1"/>